<evidence type="ECO:0000313" key="11">
    <source>
        <dbReference type="Proteomes" id="UP001324115"/>
    </source>
</evidence>
<dbReference type="GO" id="GO:0006952">
    <property type="term" value="P:defense response"/>
    <property type="evidence" value="ECO:0007669"/>
    <property type="project" value="UniProtKB-KW"/>
</dbReference>
<dbReference type="InterPro" id="IPR057135">
    <property type="entry name" value="At4g27190-like_LRR"/>
</dbReference>
<keyword evidence="3" id="KW-0677">Repeat</keyword>
<dbReference type="GO" id="GO:0043531">
    <property type="term" value="F:ADP binding"/>
    <property type="evidence" value="ECO:0007669"/>
    <property type="project" value="InterPro"/>
</dbReference>
<dbReference type="EMBL" id="JAXUIC010000007">
    <property type="protein sequence ID" value="KAK4581000.1"/>
    <property type="molecule type" value="Genomic_DNA"/>
</dbReference>
<dbReference type="FunFam" id="3.40.50.300:FF:001091">
    <property type="entry name" value="Probable disease resistance protein At1g61300"/>
    <property type="match status" value="1"/>
</dbReference>
<feature type="region of interest" description="Disordered" evidence="8">
    <location>
        <begin position="1198"/>
        <end position="1223"/>
    </location>
</feature>
<evidence type="ECO:0000256" key="7">
    <source>
        <dbReference type="SAM" id="Coils"/>
    </source>
</evidence>
<gene>
    <name evidence="10" type="ORF">RGQ29_024601</name>
</gene>
<dbReference type="SMART" id="SM00382">
    <property type="entry name" value="AAA"/>
    <property type="match status" value="1"/>
</dbReference>
<dbReference type="InterPro" id="IPR002182">
    <property type="entry name" value="NB-ARC"/>
</dbReference>
<feature type="domain" description="AAA+ ATPase" evidence="9">
    <location>
        <begin position="160"/>
        <end position="297"/>
    </location>
</feature>
<dbReference type="Pfam" id="PF00931">
    <property type="entry name" value="NB-ARC"/>
    <property type="match status" value="1"/>
</dbReference>
<name>A0AAN7EVG1_QUERU</name>
<keyword evidence="5" id="KW-0611">Plant defense</keyword>
<evidence type="ECO:0000259" key="9">
    <source>
        <dbReference type="SMART" id="SM00382"/>
    </source>
</evidence>
<feature type="compositionally biased region" description="Basic and acidic residues" evidence="8">
    <location>
        <begin position="1203"/>
        <end position="1220"/>
    </location>
</feature>
<organism evidence="10 11">
    <name type="scientific">Quercus rubra</name>
    <name type="common">Northern red oak</name>
    <name type="synonym">Quercus borealis</name>
    <dbReference type="NCBI Taxonomy" id="3512"/>
    <lineage>
        <taxon>Eukaryota</taxon>
        <taxon>Viridiplantae</taxon>
        <taxon>Streptophyta</taxon>
        <taxon>Embryophyta</taxon>
        <taxon>Tracheophyta</taxon>
        <taxon>Spermatophyta</taxon>
        <taxon>Magnoliopsida</taxon>
        <taxon>eudicotyledons</taxon>
        <taxon>Gunneridae</taxon>
        <taxon>Pentapetalae</taxon>
        <taxon>rosids</taxon>
        <taxon>fabids</taxon>
        <taxon>Fagales</taxon>
        <taxon>Fagaceae</taxon>
        <taxon>Quercus</taxon>
    </lineage>
</organism>
<sequence>MEVVSVIATIGGYFVDPIKKHCGYLIHYNSNIKDLEIKIQKLRDKRDGVQLEIGAAERNGQVIVPEVGTWIEKVRNILDEDVEANKMSLGGWCPSYSLSRKAKKKTLEIEGLLSDAAPFVTRVSYPPPLGIGSSSIEGIMDFESRTKMRREVLEALRADKFNLIAICGMGGIGKTTMAKEVAKRAKDDKLFDEVVMVVVSQNQDLRNIQVHIAEMLGLQLVEENPLVRAERLKNRLSMDSKSVLVILDDVWDALDLEAVGIPYGGEHNRCKILLTSRSEDACTQMKTKKIFPIKVLSEEEAWNLFREMAGNCIDTLCLHPIAKEVAKECGGLPVAIVTVGRALENKSEFEWRAALQQLKNSIPKNIPGLDSKVYSSIELSYSYLKSDEAKSCFLLCCLFPEDFDIFIELLVRYGVGQRLFAKIDTVAEARNRVHAIVKNLKRSFLLLDSERGELFVKMHDVVRDVAISIAENQGFLVRCNEKMEEWPEKDSCERSTAISLVSTELKRHPDGLECPKLELLQLGSVSDTLQTLLPPNLFKGMKGLKVLTLFSISFPSLPQSINVLQNLRTLQFFGCEITDASAIGELRKLEILSFLGSKIKELPGEMRNLSYLKFLELTNCNDLERIPPNLLSSLSHLEELCMFGVHRVDWEPMEGNKEEEGANASLTELMSLSYLVALKIQIPNIKVLPKDLAFKNETIKFQIFSGDNEEIDEDNFEEYYHYLFKNNLGLASCNVSDIAESQMLLQLFKKSEILKLKEIKGLKNIVYELDKEGFQCLKVLEVGDSDDVEYVMDATSDENSRAAFPILESLKVCRLNNLKEIYHSPKRSFSSACFGNLKSLCLDECQHLKNVFSLSIARGLVQLQKLEIDDCDDMEDCFHKEGEDEKALNDKIMFPQLTSIELGSLPKLIGFCTGVGPVELVQPSLNQEVGRISTDEVTNLERHKMTDIQQHTSPFPESTPIISHKLFSSKTIFWPPNLDNLELWCADSLEAVFDLKGLKIDEDHQRIVVLAQLKTLKVNSSSKLGHVWKNVPRGIQGFQNLTSIKVSECHLLRYLFPTSIAKLLVELQSIEIYECDAIENIVQREGEEEATDIILFPRVSSLKLQMLPNIMSFCIKAYSFEWSSIKEIYLRDCPKLKTIGSEIQSPRKSKEISRELDSRPNEQELGSPGFLRRCLECVPRRKNYGLMAVSDQGITNKSQRSYSVKEEGTLSKSKDPKVSDSDNPSEIWSFFPSHIIECLKNLESIVLVDLPSSEIIFQLEELNVEESHMAPILDQLRELNLSDLPKLMHIWKKGPKRIMGFGNLRLLDVWGCYSLTYLFSPSIAKLLVMLEKIEVGHCEKIEEILARAGEEEEEKEVLFFKVNSIVLYNLPNLKCFCSETNALEWPSLEKITVVECRSLSTFIPSNLNTPKLEGVYNALSEVEIFKIHWKLKLEGEYDALSREEKRTCHWKGDLNATIEHIFKGKEKQVNHKTQQEEQIETIEEDL</sequence>
<accession>A0AAN7EVG1</accession>
<feature type="compositionally biased region" description="Basic and acidic residues" evidence="8">
    <location>
        <begin position="1148"/>
        <end position="1162"/>
    </location>
</feature>
<comment type="caution">
    <text evidence="10">The sequence shown here is derived from an EMBL/GenBank/DDBJ whole genome shotgun (WGS) entry which is preliminary data.</text>
</comment>
<comment type="similarity">
    <text evidence="1">Belongs to the disease resistance NB-LRR family.</text>
</comment>
<proteinExistence type="inferred from homology"/>
<dbReference type="InterPro" id="IPR003593">
    <property type="entry name" value="AAA+_ATPase"/>
</dbReference>
<dbReference type="SUPFAM" id="SSF52058">
    <property type="entry name" value="L domain-like"/>
    <property type="match status" value="1"/>
</dbReference>
<protein>
    <recommendedName>
        <fullName evidence="9">AAA+ ATPase domain-containing protein</fullName>
    </recommendedName>
</protein>
<dbReference type="PRINTS" id="PR00364">
    <property type="entry name" value="DISEASERSIST"/>
</dbReference>
<dbReference type="InterPro" id="IPR032675">
    <property type="entry name" value="LRR_dom_sf"/>
</dbReference>
<dbReference type="InterPro" id="IPR050905">
    <property type="entry name" value="Plant_NBS-LRR"/>
</dbReference>
<dbReference type="InterPro" id="IPR042197">
    <property type="entry name" value="Apaf_helical"/>
</dbReference>
<evidence type="ECO:0000313" key="10">
    <source>
        <dbReference type="EMBL" id="KAK4581000.1"/>
    </source>
</evidence>
<dbReference type="Gene3D" id="1.10.8.430">
    <property type="entry name" value="Helical domain of apoptotic protease-activating factors"/>
    <property type="match status" value="1"/>
</dbReference>
<dbReference type="InterPro" id="IPR027417">
    <property type="entry name" value="P-loop_NTPase"/>
</dbReference>
<evidence type="ECO:0000256" key="3">
    <source>
        <dbReference type="ARBA" id="ARBA00022737"/>
    </source>
</evidence>
<dbReference type="GO" id="GO:0005524">
    <property type="term" value="F:ATP binding"/>
    <property type="evidence" value="ECO:0007669"/>
    <property type="project" value="UniProtKB-KW"/>
</dbReference>
<dbReference type="Gene3D" id="3.40.50.300">
    <property type="entry name" value="P-loop containing nucleotide triphosphate hydrolases"/>
    <property type="match status" value="1"/>
</dbReference>
<reference evidence="10 11" key="1">
    <citation type="journal article" date="2023" name="G3 (Bethesda)">
        <title>A haplotype-resolved chromosome-scale genome for Quercus rubra L. provides insights into the genetics of adaptive traits for red oak species.</title>
        <authorList>
            <person name="Kapoor B."/>
            <person name="Jenkins J."/>
            <person name="Schmutz J."/>
            <person name="Zhebentyayeva T."/>
            <person name="Kuelheim C."/>
            <person name="Coggeshall M."/>
            <person name="Heim C."/>
            <person name="Lasky J.R."/>
            <person name="Leites L."/>
            <person name="Islam-Faridi N."/>
            <person name="Romero-Severson J."/>
            <person name="DeLeo V.L."/>
            <person name="Lucas S.M."/>
            <person name="Lazic D."/>
            <person name="Gailing O."/>
            <person name="Carlson J."/>
            <person name="Staton M."/>
        </authorList>
    </citation>
    <scope>NUCLEOTIDE SEQUENCE [LARGE SCALE GENOMIC DNA]</scope>
    <source>
        <strain evidence="10">Pseudo-F2</strain>
    </source>
</reference>
<evidence type="ECO:0000256" key="4">
    <source>
        <dbReference type="ARBA" id="ARBA00022741"/>
    </source>
</evidence>
<dbReference type="Proteomes" id="UP001324115">
    <property type="component" value="Unassembled WGS sequence"/>
</dbReference>
<dbReference type="Gene3D" id="1.10.10.10">
    <property type="entry name" value="Winged helix-like DNA-binding domain superfamily/Winged helix DNA-binding domain"/>
    <property type="match status" value="1"/>
</dbReference>
<dbReference type="Pfam" id="PF23247">
    <property type="entry name" value="LRR_RPS2"/>
    <property type="match status" value="3"/>
</dbReference>
<dbReference type="SUPFAM" id="SSF52047">
    <property type="entry name" value="RNI-like"/>
    <property type="match status" value="1"/>
</dbReference>
<dbReference type="PANTHER" id="PTHR33463">
    <property type="entry name" value="NB-ARC DOMAIN-CONTAINING PROTEIN-RELATED"/>
    <property type="match status" value="1"/>
</dbReference>
<dbReference type="PANTHER" id="PTHR33463:SF203">
    <property type="entry name" value="AAA+ ATPASE DOMAIN-CONTAINING PROTEIN"/>
    <property type="match status" value="1"/>
</dbReference>
<evidence type="ECO:0000256" key="2">
    <source>
        <dbReference type="ARBA" id="ARBA00022614"/>
    </source>
</evidence>
<evidence type="ECO:0000256" key="8">
    <source>
        <dbReference type="SAM" id="MobiDB-lite"/>
    </source>
</evidence>
<evidence type="ECO:0000256" key="6">
    <source>
        <dbReference type="ARBA" id="ARBA00022840"/>
    </source>
</evidence>
<keyword evidence="4" id="KW-0547">Nucleotide-binding</keyword>
<dbReference type="SUPFAM" id="SSF52540">
    <property type="entry name" value="P-loop containing nucleoside triphosphate hydrolases"/>
    <property type="match status" value="1"/>
</dbReference>
<feature type="coiled-coil region" evidence="7">
    <location>
        <begin position="25"/>
        <end position="59"/>
    </location>
</feature>
<keyword evidence="7" id="KW-0175">Coiled coil</keyword>
<keyword evidence="6" id="KW-0067">ATP-binding</keyword>
<dbReference type="Gene3D" id="3.80.10.10">
    <property type="entry name" value="Ribonuclease Inhibitor"/>
    <property type="match status" value="3"/>
</dbReference>
<keyword evidence="11" id="KW-1185">Reference proteome</keyword>
<keyword evidence="2" id="KW-0433">Leucine-rich repeat</keyword>
<feature type="region of interest" description="Disordered" evidence="8">
    <location>
        <begin position="1142"/>
        <end position="1164"/>
    </location>
</feature>
<dbReference type="InterPro" id="IPR036388">
    <property type="entry name" value="WH-like_DNA-bd_sf"/>
</dbReference>
<evidence type="ECO:0000256" key="1">
    <source>
        <dbReference type="ARBA" id="ARBA00008894"/>
    </source>
</evidence>
<evidence type="ECO:0000256" key="5">
    <source>
        <dbReference type="ARBA" id="ARBA00022821"/>
    </source>
</evidence>